<comment type="caution">
    <text evidence="2">The sequence shown here is derived from an EMBL/GenBank/DDBJ whole genome shotgun (WGS) entry which is preliminary data.</text>
</comment>
<reference evidence="2 3" key="1">
    <citation type="submission" date="2019-01" db="EMBL/GenBank/DDBJ databases">
        <authorList>
            <person name="Chen W.-M."/>
        </authorList>
    </citation>
    <scope>NUCLEOTIDE SEQUENCE [LARGE SCALE GENOMIC DNA]</scope>
    <source>
        <strain evidence="2 3">KYPY4</strain>
    </source>
</reference>
<evidence type="ECO:0008006" key="4">
    <source>
        <dbReference type="Google" id="ProtNLM"/>
    </source>
</evidence>
<dbReference type="AlphaFoldDB" id="A0A437RC53"/>
<name>A0A437RC53_9BURK</name>
<dbReference type="SUPFAM" id="SSF56935">
    <property type="entry name" value="Porins"/>
    <property type="match status" value="1"/>
</dbReference>
<dbReference type="RefSeq" id="WP_128229897.1">
    <property type="nucleotide sequence ID" value="NZ_SACR01000005.1"/>
</dbReference>
<proteinExistence type="predicted"/>
<evidence type="ECO:0000313" key="3">
    <source>
        <dbReference type="Proteomes" id="UP000285575"/>
    </source>
</evidence>
<feature type="signal peptide" evidence="1">
    <location>
        <begin position="1"/>
        <end position="32"/>
    </location>
</feature>
<protein>
    <recommendedName>
        <fullName evidence="4">TIGR03016 family PEP-CTERM system-associated outer membrane protein</fullName>
    </recommendedName>
</protein>
<dbReference type="EMBL" id="SACR01000005">
    <property type="protein sequence ID" value="RVU44350.1"/>
    <property type="molecule type" value="Genomic_DNA"/>
</dbReference>
<dbReference type="OrthoDB" id="9149087at2"/>
<dbReference type="Proteomes" id="UP000285575">
    <property type="component" value="Unassembled WGS sequence"/>
</dbReference>
<evidence type="ECO:0000256" key="1">
    <source>
        <dbReference type="SAM" id="SignalP"/>
    </source>
</evidence>
<sequence>MTCRRHQHPSAPAPLAAALALVLPLCCGSAAAQNSPWFIGGSHSVTQQDNVLELAIGQNPPPGFEKEDTVSTTSLLAGFDQRFGRQRAYGNVALRDTRYDNNTVFNNRGYSGRAGLDWSTAERISGSVSANASRSLQRFNPFEIGFLGDKNLETVRAVNTRVSVGLVTTWSFELNGGRTEVKNSLDRRDVQSRNFLQDSASLGLQWRPSSITLLGVAVGASRGRYPQFRVTAEGFQADRFRRDDLQLTAAYRPSGASSLDLRLSSGKTRYDLNERRDFSGVTGNASWSWQPTGKLFVQTSFTRDTGQDSYATAVFFLPATADYSRSNRTWRVQADYAATGKITVTTSVMRHSRDLVRTTENPFLPLTARGKDDIDYFNLGVRWSPLRNVQLACDHGQEKRRGVGELVTNLDMRSFGCSAQLLLQ</sequence>
<evidence type="ECO:0000313" key="2">
    <source>
        <dbReference type="EMBL" id="RVU44350.1"/>
    </source>
</evidence>
<organism evidence="2 3">
    <name type="scientific">Rubrivivax rivuli</name>
    <dbReference type="NCBI Taxonomy" id="1862385"/>
    <lineage>
        <taxon>Bacteria</taxon>
        <taxon>Pseudomonadati</taxon>
        <taxon>Pseudomonadota</taxon>
        <taxon>Betaproteobacteria</taxon>
        <taxon>Burkholderiales</taxon>
        <taxon>Sphaerotilaceae</taxon>
        <taxon>Rubrivivax</taxon>
    </lineage>
</organism>
<accession>A0A437RC53</accession>
<feature type="chain" id="PRO_5019490131" description="TIGR03016 family PEP-CTERM system-associated outer membrane protein" evidence="1">
    <location>
        <begin position="33"/>
        <end position="424"/>
    </location>
</feature>
<keyword evidence="3" id="KW-1185">Reference proteome</keyword>
<gene>
    <name evidence="2" type="ORF">EOE66_16865</name>
</gene>
<keyword evidence="1" id="KW-0732">Signal</keyword>